<accession>A0A1F5EAA2</accession>
<evidence type="ECO:0000313" key="1">
    <source>
        <dbReference type="EMBL" id="OGD64332.1"/>
    </source>
</evidence>
<protein>
    <submittedName>
        <fullName evidence="1">Uncharacterized protein</fullName>
    </submittedName>
</protein>
<sequence length="72" mass="8014">MASEPFATLSKSVADLAADYPLGNSSQGGLPERRRETLWRIHRSFNTGGQLTPFFNLDCLRKLRMSVVSTVD</sequence>
<name>A0A1F5EAA2_9BACT</name>
<dbReference type="AlphaFoldDB" id="A0A1F5EAA2"/>
<dbReference type="Proteomes" id="UP000177481">
    <property type="component" value="Unassembled WGS sequence"/>
</dbReference>
<proteinExistence type="predicted"/>
<organism evidence="1 2">
    <name type="scientific">Candidatus Berkelbacteria bacterium RIFCSPLOWO2_01_FULL_50_28</name>
    <dbReference type="NCBI Taxonomy" id="1797471"/>
    <lineage>
        <taxon>Bacteria</taxon>
        <taxon>Candidatus Berkelbacteria</taxon>
    </lineage>
</organism>
<reference evidence="1 2" key="1">
    <citation type="journal article" date="2016" name="Nat. Commun.">
        <title>Thousands of microbial genomes shed light on interconnected biogeochemical processes in an aquifer system.</title>
        <authorList>
            <person name="Anantharaman K."/>
            <person name="Brown C.T."/>
            <person name="Hug L.A."/>
            <person name="Sharon I."/>
            <person name="Castelle C.J."/>
            <person name="Probst A.J."/>
            <person name="Thomas B.C."/>
            <person name="Singh A."/>
            <person name="Wilkins M.J."/>
            <person name="Karaoz U."/>
            <person name="Brodie E.L."/>
            <person name="Williams K.H."/>
            <person name="Hubbard S.S."/>
            <person name="Banfield J.F."/>
        </authorList>
    </citation>
    <scope>NUCLEOTIDE SEQUENCE [LARGE SCALE GENOMIC DNA]</scope>
</reference>
<evidence type="ECO:0000313" key="2">
    <source>
        <dbReference type="Proteomes" id="UP000177481"/>
    </source>
</evidence>
<dbReference type="EMBL" id="MEZX01000003">
    <property type="protein sequence ID" value="OGD64332.1"/>
    <property type="molecule type" value="Genomic_DNA"/>
</dbReference>
<gene>
    <name evidence="1" type="ORF">A3A71_04190</name>
</gene>
<comment type="caution">
    <text evidence="1">The sequence shown here is derived from an EMBL/GenBank/DDBJ whole genome shotgun (WGS) entry which is preliminary data.</text>
</comment>